<sequence>MVSSTPIATRGMGGFGIGYVDYDPRYDFKMIYPHSQTLNFLNPASYAKLKITSFDIGLELQNQVLKQQNDIANYKASYANISYVQLGIPLSRKRNIAMVLGLRPISRVNYQVLEVERAHNPETGNPIDSVLTSYQGNGGSYQAYMGLAKAFKNLSIGVQGGYYFGSKDLTTRKEMLNDSVFYYKGNFESKSNFGGLFVQGGLQYSIRLNSNMRLVLGATGTIKNDFNAHRDQVAETFVFDAANVVIPVDTVYSNVDQSGKVTFPASYGVGFTLERQDKWLFGVDFQQTNWDDYRFFGEKDSVASNWKIKAGGQFVPNAFGTNYWGRVSYRFGFNYGPDYISLNGKTINEWAGSLGFGFPVRPNRFSNQYTNINLALEYGRRGDNTTKLQENQFRLSLGFTLSDLWFVKKKYD</sequence>
<dbReference type="SUPFAM" id="SSF56935">
    <property type="entry name" value="Porins"/>
    <property type="match status" value="1"/>
</dbReference>
<dbReference type="AlphaFoldDB" id="A0A0E9MY63"/>
<evidence type="ECO:0000313" key="2">
    <source>
        <dbReference type="Proteomes" id="UP000033121"/>
    </source>
</evidence>
<dbReference type="STRING" id="1220578.FPE01S_01_10830"/>
<evidence type="ECO:0000313" key="1">
    <source>
        <dbReference type="EMBL" id="GAO42070.1"/>
    </source>
</evidence>
<dbReference type="Proteomes" id="UP000033121">
    <property type="component" value="Unassembled WGS sequence"/>
</dbReference>
<accession>A0A0E9MY63</accession>
<proteinExistence type="predicted"/>
<comment type="caution">
    <text evidence="1">The sequence shown here is derived from an EMBL/GenBank/DDBJ whole genome shotgun (WGS) entry which is preliminary data.</text>
</comment>
<protein>
    <recommendedName>
        <fullName evidence="3">Outer membrane protein</fullName>
    </recommendedName>
</protein>
<organism evidence="1 2">
    <name type="scientific">Flavihumibacter petaseus NBRC 106054</name>
    <dbReference type="NCBI Taxonomy" id="1220578"/>
    <lineage>
        <taxon>Bacteria</taxon>
        <taxon>Pseudomonadati</taxon>
        <taxon>Bacteroidota</taxon>
        <taxon>Chitinophagia</taxon>
        <taxon>Chitinophagales</taxon>
        <taxon>Chitinophagaceae</taxon>
        <taxon>Flavihumibacter</taxon>
    </lineage>
</organism>
<dbReference type="OrthoDB" id="1491239at2"/>
<evidence type="ECO:0008006" key="3">
    <source>
        <dbReference type="Google" id="ProtNLM"/>
    </source>
</evidence>
<keyword evidence="2" id="KW-1185">Reference proteome</keyword>
<gene>
    <name evidence="1" type="ORF">FPE01S_01_10830</name>
</gene>
<reference evidence="1 2" key="1">
    <citation type="submission" date="2015-04" db="EMBL/GenBank/DDBJ databases">
        <title>Whole genome shotgun sequence of Flavihumibacter petaseus NBRC 106054.</title>
        <authorList>
            <person name="Miyazawa S."/>
            <person name="Hosoyama A."/>
            <person name="Hashimoto M."/>
            <person name="Noguchi M."/>
            <person name="Tsuchikane K."/>
            <person name="Ohji S."/>
            <person name="Yamazoe A."/>
            <person name="Ichikawa N."/>
            <person name="Kimura A."/>
            <person name="Fujita N."/>
        </authorList>
    </citation>
    <scope>NUCLEOTIDE SEQUENCE [LARGE SCALE GENOMIC DNA]</scope>
    <source>
        <strain evidence="1 2">NBRC 106054</strain>
    </source>
</reference>
<dbReference type="RefSeq" id="WP_046367832.1">
    <property type="nucleotide sequence ID" value="NZ_BBWV01000001.1"/>
</dbReference>
<name>A0A0E9MY63_9BACT</name>
<dbReference type="Gene3D" id="2.40.160.60">
    <property type="entry name" value="Outer membrane protein transport protein (OMPP1/FadL/TodX)"/>
    <property type="match status" value="1"/>
</dbReference>
<dbReference type="EMBL" id="BBWV01000001">
    <property type="protein sequence ID" value="GAO42070.1"/>
    <property type="molecule type" value="Genomic_DNA"/>
</dbReference>